<evidence type="ECO:0000259" key="2">
    <source>
        <dbReference type="Pfam" id="PF00899"/>
    </source>
</evidence>
<dbReference type="Pfam" id="PF00899">
    <property type="entry name" value="ThiF"/>
    <property type="match status" value="1"/>
</dbReference>
<accession>A0ABN0ZRX5</accession>
<evidence type="ECO:0000313" key="3">
    <source>
        <dbReference type="EMBL" id="GAA0455724.1"/>
    </source>
</evidence>
<gene>
    <name evidence="3" type="ORF">GCM10010361_19720</name>
</gene>
<feature type="domain" description="THIF-type NAD/FAD binding fold" evidence="2">
    <location>
        <begin position="129"/>
        <end position="200"/>
    </location>
</feature>
<evidence type="ECO:0000313" key="4">
    <source>
        <dbReference type="Proteomes" id="UP001500909"/>
    </source>
</evidence>
<dbReference type="Proteomes" id="UP001500909">
    <property type="component" value="Unassembled WGS sequence"/>
</dbReference>
<sequence length="406" mass="42736">MIKPALRRGWRDRSTVRFGVAPAHSVVLGPVDSATGSLLSLLDGTRSMEQLEREATSALQLPPEHTREVVNRLDKAGLLNTPTPASDPPAGETLPTDLPAFDRLRPDLAGLSVHHRDRTGADARMWARRSARVRVRGTGRVGASIAALLSAAGVGHVEVLDGGRVEPWDVLPAGFSADRVGTRRDVSARHLVNACSPWTERPRSSPAGEPPGTAPPIRPARPAAPPRPAGSLRPVPNEPVLALTVLAPRDGLAAYAPDPRLVEPLLTSGIPHLYAGVIEATGVVGPLVLPGDTACAGCWELRRTEAEPAWPRLLAQWRSGRVAPAVPACDAALATTVAGLAATQVLTFLDGYLPPCTGARTELALPCTSWDIDRIEAHPECACGAARSSATAAASDPRPRHATMTE</sequence>
<dbReference type="InterPro" id="IPR035985">
    <property type="entry name" value="Ubiquitin-activating_enz"/>
</dbReference>
<proteinExistence type="predicted"/>
<dbReference type="RefSeq" id="WP_346094581.1">
    <property type="nucleotide sequence ID" value="NZ_BAAABY010000013.1"/>
</dbReference>
<dbReference type="Gene3D" id="3.40.50.720">
    <property type="entry name" value="NAD(P)-binding Rossmann-like Domain"/>
    <property type="match status" value="2"/>
</dbReference>
<feature type="region of interest" description="Disordered" evidence="1">
    <location>
        <begin position="197"/>
        <end position="234"/>
    </location>
</feature>
<dbReference type="SUPFAM" id="SSF69572">
    <property type="entry name" value="Activating enzymes of the ubiquitin-like proteins"/>
    <property type="match status" value="2"/>
</dbReference>
<dbReference type="InterPro" id="IPR000594">
    <property type="entry name" value="ThiF_NAD_FAD-bd"/>
</dbReference>
<evidence type="ECO:0000256" key="1">
    <source>
        <dbReference type="SAM" id="MobiDB-lite"/>
    </source>
</evidence>
<organism evidence="3 4">
    <name type="scientific">Streptomyces olivaceiscleroticus</name>
    <dbReference type="NCBI Taxonomy" id="68245"/>
    <lineage>
        <taxon>Bacteria</taxon>
        <taxon>Bacillati</taxon>
        <taxon>Actinomycetota</taxon>
        <taxon>Actinomycetes</taxon>
        <taxon>Kitasatosporales</taxon>
        <taxon>Streptomycetaceae</taxon>
        <taxon>Streptomyces</taxon>
    </lineage>
</organism>
<protein>
    <submittedName>
        <fullName evidence="3">TOMM leader peptide-binding protein</fullName>
    </submittedName>
</protein>
<feature type="compositionally biased region" description="Pro residues" evidence="1">
    <location>
        <begin position="208"/>
        <end position="228"/>
    </location>
</feature>
<name>A0ABN0ZRX5_9ACTN</name>
<keyword evidence="4" id="KW-1185">Reference proteome</keyword>
<reference evidence="3 4" key="1">
    <citation type="journal article" date="2019" name="Int. J. Syst. Evol. Microbiol.">
        <title>The Global Catalogue of Microorganisms (GCM) 10K type strain sequencing project: providing services to taxonomists for standard genome sequencing and annotation.</title>
        <authorList>
            <consortium name="The Broad Institute Genomics Platform"/>
            <consortium name="The Broad Institute Genome Sequencing Center for Infectious Disease"/>
            <person name="Wu L."/>
            <person name="Ma J."/>
        </authorList>
    </citation>
    <scope>NUCLEOTIDE SEQUENCE [LARGE SCALE GENOMIC DNA]</scope>
    <source>
        <strain evidence="3 4">JCM 4805</strain>
    </source>
</reference>
<dbReference type="EMBL" id="BAAABY010000013">
    <property type="protein sequence ID" value="GAA0455724.1"/>
    <property type="molecule type" value="Genomic_DNA"/>
</dbReference>
<comment type="caution">
    <text evidence="3">The sequence shown here is derived from an EMBL/GenBank/DDBJ whole genome shotgun (WGS) entry which is preliminary data.</text>
</comment>